<dbReference type="InterPro" id="IPR008948">
    <property type="entry name" value="L-Aspartase-like"/>
</dbReference>
<keyword evidence="2" id="KW-1133">Transmembrane helix</keyword>
<dbReference type="AlphaFoldDB" id="A0A9W7W0P6"/>
<dbReference type="Proteomes" id="UP001138500">
    <property type="component" value="Unassembled WGS sequence"/>
</dbReference>
<dbReference type="OrthoDB" id="406045at2759"/>
<dbReference type="PRINTS" id="PR00145">
    <property type="entry name" value="ARGSUCLYASE"/>
</dbReference>
<evidence type="ECO:0000313" key="4">
    <source>
        <dbReference type="EMBL" id="KAH9825816.1"/>
    </source>
</evidence>
<gene>
    <name evidence="4" type="ORF">Tdes44962_MAKER04027</name>
</gene>
<keyword evidence="2" id="KW-0472">Membrane</keyword>
<keyword evidence="5" id="KW-1185">Reference proteome</keyword>
<feature type="transmembrane region" description="Helical" evidence="2">
    <location>
        <begin position="158"/>
        <end position="180"/>
    </location>
</feature>
<comment type="similarity">
    <text evidence="1">Belongs to the class-II fumarase/aspartase family.</text>
</comment>
<evidence type="ECO:0000259" key="3">
    <source>
        <dbReference type="SMART" id="SM00998"/>
    </source>
</evidence>
<dbReference type="Pfam" id="PF00206">
    <property type="entry name" value="Lyase_1"/>
    <property type="match status" value="1"/>
</dbReference>
<reference evidence="4 5" key="1">
    <citation type="journal article" date="2018" name="IMA Fungus">
        <title>IMA Genome-F 10: Nine draft genome sequences of Claviceps purpurea s.lat., including C. arundinis, C. humidiphila, and C. cf. spartinae, pseudomolecules for the pitch canker pathogen Fusarium circinatum, draft genome of Davidsoniella eucalypti, Grosmannia galeiformis, Quambalaria eucalypti, and Teratosphaeria destructans.</title>
        <authorList>
            <person name="Wingfield B.D."/>
            <person name="Liu M."/>
            <person name="Nguyen H.D."/>
            <person name="Lane F.A."/>
            <person name="Morgan S.W."/>
            <person name="De Vos L."/>
            <person name="Wilken P.M."/>
            <person name="Duong T.A."/>
            <person name="Aylward J."/>
            <person name="Coetzee M.P."/>
            <person name="Dadej K."/>
            <person name="De Beer Z.W."/>
            <person name="Findlay W."/>
            <person name="Havenga M."/>
            <person name="Kolarik M."/>
            <person name="Menzies J.G."/>
            <person name="Naidoo K."/>
            <person name="Pochopski O."/>
            <person name="Shoukouhi P."/>
            <person name="Santana Q.C."/>
            <person name="Seifert K.A."/>
            <person name="Soal N."/>
            <person name="Steenkamp E.T."/>
            <person name="Tatham C.T."/>
            <person name="van der Nest M.A."/>
            <person name="Wingfield M.J."/>
        </authorList>
    </citation>
    <scope>NUCLEOTIDE SEQUENCE [LARGE SCALE GENOMIC DNA]</scope>
    <source>
        <strain evidence="4">CMW44962</strain>
    </source>
</reference>
<comment type="caution">
    <text evidence="4">The sequence shown here is derived from an EMBL/GenBank/DDBJ whole genome shotgun (WGS) entry which is preliminary data.</text>
</comment>
<dbReference type="InterPro" id="IPR000362">
    <property type="entry name" value="Fumarate_lyase_fam"/>
</dbReference>
<accession>A0A9W7W0P6</accession>
<dbReference type="CDD" id="cd01597">
    <property type="entry name" value="pCLME"/>
    <property type="match status" value="1"/>
</dbReference>
<feature type="transmembrane region" description="Helical" evidence="2">
    <location>
        <begin position="134"/>
        <end position="152"/>
    </location>
</feature>
<evidence type="ECO:0000256" key="1">
    <source>
        <dbReference type="ARBA" id="ARBA00034772"/>
    </source>
</evidence>
<dbReference type="PRINTS" id="PR00149">
    <property type="entry name" value="FUMRATELYASE"/>
</dbReference>
<dbReference type="InterPro" id="IPR019468">
    <property type="entry name" value="AdenyloSucc_lyase_C"/>
</dbReference>
<evidence type="ECO:0000313" key="5">
    <source>
        <dbReference type="Proteomes" id="UP001138500"/>
    </source>
</evidence>
<sequence length="1078" mass="120030">MLSNTAVRDLTTRTDTLSQFCLLDLPLEIRLLIYDIVFEAPHLHLTSPAELRLVRRCVGLTKLCVQVDLSRALSPSAPLWLPELPRNLPTLLRTARRQANLEASPVLRDAASFTVVSLSRNTAPPAHLIRRHSGGILLLVLTALLFACMYCIKDSDSISVGVLNICAILHILKYSVVLVLERLWEQRHPLDGCAGCKFDARPNKGLWSGTMGPISILRSTCAYHRGQMARSLFVEAMASLLASFDASGRGLLRCTIESGAKSFGRGTRGGSSNTFSANTCKEKVQVTQDPRLMWVSSVEAWTSNLESQSPLPFQLAILNRSWWETAGSRNMLTCLQAADSAMSNALAIPKRLMRRVRARLRSWTTRRHKRTTNPCPLLKLPPELRLLIYDFVYDDVYCGLEITRDLRLIRVYYGNGDVPLGEELPRLTALLTTCKLICQEAAPVLAQRTIFCIHRLPHLHELSVSRRLMVPGSASAMLEYMRRGVCPTWARYVVERTVPQAEKLLGHAMASSSIIRSAQRVVLCFSAFDGNDVNNVVTLITNLISVFNAHENGLIECGIELSSASSSLGNGDPVLRAFNTIKCQKKVQVMQRLWLTDYYSDQEWENMLERLDAVEVKSRRVVFGNVFSTPEIKDIWSDKQRTANFLDFEAALARAQARLGIIPQKAADEIVKHCDVNLLDFDLLRQQTELIGYPVLPVVQQLVKQVNEVEAGLGEWAHWGTTTQDLTDTAVILQLRDTLRLVEQCLDDIVAALRSRCEKHRSTPMAARSNLQQAVPISFGFKMARLLAQFQRHKQRLAELKSRLFVLQFSGAAGTLATITSTSSYNAPDMVDDVPLGLRCQELLAEELDLGVPEIAWHTERDNLAEVANYLAVLTATCAKFATDLKLMMQLEVGEAREPYVAHRGSSSTMPQKRNPIGSAYICAMASSVRTMASGMVEAVVADFERSTGPWEIEWIMLPQICALSHACLKQTHYLLDGLEVDEEGMKRNLALSKGAVVSEAVMMGLGKTIGRQSAHDLVYDLCRKANLEDKSLVELLQGNEDLKEAGLSDQELERLCDPANYLGLSEMMVDRVLNSQS</sequence>
<dbReference type="InterPro" id="IPR022761">
    <property type="entry name" value="Fumarate_lyase_N"/>
</dbReference>
<protein>
    <submittedName>
        <fullName evidence="4">Beta carboxy-cis-cis-muconate lactonizing enzyme, cyloisomerase, CLME2</fullName>
    </submittedName>
</protein>
<dbReference type="Gene3D" id="1.10.40.30">
    <property type="entry name" value="Fumarase/aspartase (C-terminal domain)"/>
    <property type="match status" value="1"/>
</dbReference>
<dbReference type="PANTHER" id="PTHR43172">
    <property type="entry name" value="ADENYLOSUCCINATE LYASE"/>
    <property type="match status" value="1"/>
</dbReference>
<dbReference type="Gene3D" id="1.20.200.10">
    <property type="entry name" value="Fumarase/aspartase (Central domain)"/>
    <property type="match status" value="1"/>
</dbReference>
<keyword evidence="2" id="KW-0812">Transmembrane</keyword>
<organism evidence="4 5">
    <name type="scientific">Teratosphaeria destructans</name>
    <dbReference type="NCBI Taxonomy" id="418781"/>
    <lineage>
        <taxon>Eukaryota</taxon>
        <taxon>Fungi</taxon>
        <taxon>Dikarya</taxon>
        <taxon>Ascomycota</taxon>
        <taxon>Pezizomycotina</taxon>
        <taxon>Dothideomycetes</taxon>
        <taxon>Dothideomycetidae</taxon>
        <taxon>Mycosphaerellales</taxon>
        <taxon>Teratosphaeriaceae</taxon>
        <taxon>Teratosphaeria</taxon>
    </lineage>
</organism>
<dbReference type="SMART" id="SM00998">
    <property type="entry name" value="ADSL_C"/>
    <property type="match status" value="1"/>
</dbReference>
<dbReference type="SUPFAM" id="SSF48557">
    <property type="entry name" value="L-aspartase-like"/>
    <property type="match status" value="1"/>
</dbReference>
<dbReference type="GO" id="GO:0003824">
    <property type="term" value="F:catalytic activity"/>
    <property type="evidence" value="ECO:0007669"/>
    <property type="project" value="InterPro"/>
</dbReference>
<reference evidence="4 5" key="2">
    <citation type="journal article" date="2021" name="Curr. Genet.">
        <title>Genetic response to nitrogen starvation in the aggressive Eucalyptus foliar pathogen Teratosphaeria destructans.</title>
        <authorList>
            <person name="Havenga M."/>
            <person name="Wingfield B.D."/>
            <person name="Wingfield M.J."/>
            <person name="Dreyer L.L."/>
            <person name="Roets F."/>
            <person name="Aylward J."/>
        </authorList>
    </citation>
    <scope>NUCLEOTIDE SEQUENCE [LARGE SCALE GENOMIC DNA]</scope>
    <source>
        <strain evidence="4">CMW44962</strain>
    </source>
</reference>
<evidence type="ECO:0000256" key="2">
    <source>
        <dbReference type="SAM" id="Phobius"/>
    </source>
</evidence>
<dbReference type="EMBL" id="RIBY02002078">
    <property type="protein sequence ID" value="KAH9825816.1"/>
    <property type="molecule type" value="Genomic_DNA"/>
</dbReference>
<dbReference type="Gene3D" id="1.10.275.10">
    <property type="entry name" value="Fumarase/aspartase (N-terminal domain)"/>
    <property type="match status" value="1"/>
</dbReference>
<name>A0A9W7W0P6_9PEZI</name>
<feature type="domain" description="Adenylosuccinate lyase C-terminal" evidence="3">
    <location>
        <begin position="994"/>
        <end position="1074"/>
    </location>
</feature>
<dbReference type="PANTHER" id="PTHR43172:SF2">
    <property type="entry name" value="ADENYLOSUCCINATE LYASE C-TERMINAL DOMAIN-CONTAINING PROTEIN"/>
    <property type="match status" value="1"/>
</dbReference>
<proteinExistence type="inferred from homology"/>
<dbReference type="InterPro" id="IPR024083">
    <property type="entry name" value="Fumarase/histidase_N"/>
</dbReference>
<dbReference type="Pfam" id="PF10397">
    <property type="entry name" value="ADSL_C"/>
    <property type="match status" value="1"/>
</dbReference>